<dbReference type="EMBL" id="FNKX01000004">
    <property type="protein sequence ID" value="SDR61102.1"/>
    <property type="molecule type" value="Genomic_DNA"/>
</dbReference>
<evidence type="ECO:0000313" key="3">
    <source>
        <dbReference type="Proteomes" id="UP000199365"/>
    </source>
</evidence>
<dbReference type="Proteomes" id="UP000199365">
    <property type="component" value="Unassembled WGS sequence"/>
</dbReference>
<dbReference type="PANTHER" id="PTHR41521:SF4">
    <property type="entry name" value="BLR0684 PROTEIN"/>
    <property type="match status" value="1"/>
</dbReference>
<dbReference type="InterPro" id="IPR011008">
    <property type="entry name" value="Dimeric_a/b-barrel"/>
</dbReference>
<gene>
    <name evidence="2" type="ORF">SAMN05445850_7554</name>
</gene>
<dbReference type="Pfam" id="PF07045">
    <property type="entry name" value="DUF1330"/>
    <property type="match status" value="1"/>
</dbReference>
<dbReference type="Gene3D" id="3.30.70.100">
    <property type="match status" value="1"/>
</dbReference>
<dbReference type="RefSeq" id="WP_167368825.1">
    <property type="nucleotide sequence ID" value="NZ_FNKX01000004.1"/>
</dbReference>
<evidence type="ECO:0000259" key="1">
    <source>
        <dbReference type="Pfam" id="PF07045"/>
    </source>
</evidence>
<accession>A0A1H1KGA3</accession>
<dbReference type="SUPFAM" id="SSF54909">
    <property type="entry name" value="Dimeric alpha+beta barrel"/>
    <property type="match status" value="1"/>
</dbReference>
<name>A0A1H1KGA3_9BURK</name>
<dbReference type="PANTHER" id="PTHR41521">
    <property type="match status" value="1"/>
</dbReference>
<reference evidence="3" key="1">
    <citation type="submission" date="2016-10" db="EMBL/GenBank/DDBJ databases">
        <authorList>
            <person name="Varghese N."/>
            <person name="Submissions S."/>
        </authorList>
    </citation>
    <scope>NUCLEOTIDE SEQUENCE [LARGE SCALE GENOMIC DNA]</scope>
    <source>
        <strain evidence="3">DUS833</strain>
    </source>
</reference>
<protein>
    <submittedName>
        <fullName evidence="2">Uncharacterized conserved protein, DUF1330 family</fullName>
    </submittedName>
</protein>
<dbReference type="InterPro" id="IPR010753">
    <property type="entry name" value="DUF1330"/>
</dbReference>
<dbReference type="AlphaFoldDB" id="A0A1H1KGA3"/>
<feature type="domain" description="DUF1330" evidence="1">
    <location>
        <begin position="33"/>
        <end position="125"/>
    </location>
</feature>
<evidence type="ECO:0000313" key="2">
    <source>
        <dbReference type="EMBL" id="SDR61102.1"/>
    </source>
</evidence>
<keyword evidence="3" id="KW-1185">Reference proteome</keyword>
<sequence>MKTGYAIVLAMLAGIGTGVVGVHSIEAQVKPPVYMVGLVDVSNADGYAKEYLPRARASIKAHGGVTLAAGPGTVIEGAPPGTRFVILRWDSLEQLKDWRDSLEYTAAHKDGEKYAKFNVVAVNGVQP</sequence>
<proteinExistence type="predicted"/>
<organism evidence="2 3">
    <name type="scientific">Paraburkholderia tuberum</name>
    <dbReference type="NCBI Taxonomy" id="157910"/>
    <lineage>
        <taxon>Bacteria</taxon>
        <taxon>Pseudomonadati</taxon>
        <taxon>Pseudomonadota</taxon>
        <taxon>Betaproteobacteria</taxon>
        <taxon>Burkholderiales</taxon>
        <taxon>Burkholderiaceae</taxon>
        <taxon>Paraburkholderia</taxon>
    </lineage>
</organism>